<accession>A0ACC2LIK4</accession>
<gene>
    <name evidence="1" type="ORF">MRB53_026568</name>
</gene>
<evidence type="ECO:0000313" key="2">
    <source>
        <dbReference type="Proteomes" id="UP001234297"/>
    </source>
</evidence>
<protein>
    <submittedName>
        <fullName evidence="1">Uncharacterized protein</fullName>
    </submittedName>
</protein>
<evidence type="ECO:0000313" key="1">
    <source>
        <dbReference type="EMBL" id="KAJ8633232.1"/>
    </source>
</evidence>
<comment type="caution">
    <text evidence="1">The sequence shown here is derived from an EMBL/GenBank/DDBJ whole genome shotgun (WGS) entry which is preliminary data.</text>
</comment>
<keyword evidence="2" id="KW-1185">Reference proteome</keyword>
<proteinExistence type="predicted"/>
<dbReference type="Proteomes" id="UP001234297">
    <property type="component" value="Chromosome 8"/>
</dbReference>
<reference evidence="1 2" key="1">
    <citation type="journal article" date="2022" name="Hortic Res">
        <title>A haplotype resolved chromosomal level avocado genome allows analysis of novel avocado genes.</title>
        <authorList>
            <person name="Nath O."/>
            <person name="Fletcher S.J."/>
            <person name="Hayward A."/>
            <person name="Shaw L.M."/>
            <person name="Masouleh A.K."/>
            <person name="Furtado A."/>
            <person name="Henry R.J."/>
            <person name="Mitter N."/>
        </authorList>
    </citation>
    <scope>NUCLEOTIDE SEQUENCE [LARGE SCALE GENOMIC DNA]</scope>
    <source>
        <strain evidence="2">cv. Hass</strain>
    </source>
</reference>
<sequence length="212" mass="22621">MDCYRSMNHASHGNIPPKKLQAMIASLAPQSHNNIIGSNSSVAESEATVLLDQFCCRIGSTAALGVVLSSSCRKRSGFLLLSSSCSDRRREKQRGSGLAGEEDRQNRRRSIAVLLNTCAGTGEEEDSRKGPVDENAVLLNAAITPPPVAGLLAAAAAVAGEEALPALRDACAVDVEEEFWNRPLLQNRTVEEEGVVGLGSQQFWVDFRSGQA</sequence>
<organism evidence="1 2">
    <name type="scientific">Persea americana</name>
    <name type="common">Avocado</name>
    <dbReference type="NCBI Taxonomy" id="3435"/>
    <lineage>
        <taxon>Eukaryota</taxon>
        <taxon>Viridiplantae</taxon>
        <taxon>Streptophyta</taxon>
        <taxon>Embryophyta</taxon>
        <taxon>Tracheophyta</taxon>
        <taxon>Spermatophyta</taxon>
        <taxon>Magnoliopsida</taxon>
        <taxon>Magnoliidae</taxon>
        <taxon>Laurales</taxon>
        <taxon>Lauraceae</taxon>
        <taxon>Persea</taxon>
    </lineage>
</organism>
<name>A0ACC2LIK4_PERAE</name>
<dbReference type="EMBL" id="CM056816">
    <property type="protein sequence ID" value="KAJ8633232.1"/>
    <property type="molecule type" value="Genomic_DNA"/>
</dbReference>